<accession>I8T228</accession>
<evidence type="ECO:0000313" key="3">
    <source>
        <dbReference type="Proteomes" id="UP000003704"/>
    </source>
</evidence>
<keyword evidence="1" id="KW-0175">Coiled coil</keyword>
<feature type="coiled-coil region" evidence="1">
    <location>
        <begin position="34"/>
        <end position="142"/>
    </location>
</feature>
<keyword evidence="3" id="KW-1185">Reference proteome</keyword>
<gene>
    <name evidence="2" type="ORF">WQQ_41730</name>
</gene>
<dbReference type="EMBL" id="AKGD01000004">
    <property type="protein sequence ID" value="EIT67738.1"/>
    <property type="molecule type" value="Genomic_DNA"/>
</dbReference>
<dbReference type="Proteomes" id="UP000003704">
    <property type="component" value="Unassembled WGS sequence"/>
</dbReference>
<dbReference type="AlphaFoldDB" id="I8T228"/>
<reference evidence="2 3" key="1">
    <citation type="journal article" date="2012" name="J. Bacteriol.">
        <title>Genome Sequence of n-Alkane-Degrading Hydrocarboniphaga effusa Strain AP103T (ATCC BAA-332T).</title>
        <authorList>
            <person name="Chang H.K."/>
            <person name="Zylstra G.J."/>
            <person name="Chae J.C."/>
        </authorList>
    </citation>
    <scope>NUCLEOTIDE SEQUENCE [LARGE SCALE GENOMIC DNA]</scope>
    <source>
        <strain evidence="2 3">AP103</strain>
    </source>
</reference>
<proteinExistence type="predicted"/>
<organism evidence="2 3">
    <name type="scientific">Hydrocarboniphaga effusa AP103</name>
    <dbReference type="NCBI Taxonomy" id="1172194"/>
    <lineage>
        <taxon>Bacteria</taxon>
        <taxon>Pseudomonadati</taxon>
        <taxon>Pseudomonadota</taxon>
        <taxon>Gammaproteobacteria</taxon>
        <taxon>Nevskiales</taxon>
        <taxon>Nevskiaceae</taxon>
        <taxon>Hydrocarboniphaga</taxon>
    </lineage>
</organism>
<name>I8T228_9GAMM</name>
<evidence type="ECO:0000313" key="2">
    <source>
        <dbReference type="EMBL" id="EIT67738.1"/>
    </source>
</evidence>
<dbReference type="STRING" id="1172194.WQQ_41730"/>
<protein>
    <submittedName>
        <fullName evidence="2">Uncharacterized protein</fullName>
    </submittedName>
</protein>
<comment type="caution">
    <text evidence="2">The sequence shown here is derived from an EMBL/GenBank/DDBJ whole genome shotgun (WGS) entry which is preliminary data.</text>
</comment>
<evidence type="ECO:0000256" key="1">
    <source>
        <dbReference type="SAM" id="Coils"/>
    </source>
</evidence>
<sequence length="161" mass="17941">MNPDDVSPEIVERITAAAKAAGIESFRAIAEPLNRKIEEAKAALAAERQTMQQDMAQVVAESNDATERLDILQRETSEAIRREAAALAELASARDQLQKLLSERQLERERQTEELSTLRQYLTEAQSENRRVQERVEVAIGEAAELRGRLAASTERALRGS</sequence>